<evidence type="ECO:0008006" key="4">
    <source>
        <dbReference type="Google" id="ProtNLM"/>
    </source>
</evidence>
<dbReference type="RefSeq" id="WP_109189494.1">
    <property type="nucleotide sequence ID" value="NZ_BMYA01000002.1"/>
</dbReference>
<organism evidence="2 3">
    <name type="scientific">Ignatzschineria ureiclastica</name>
    <dbReference type="NCBI Taxonomy" id="472582"/>
    <lineage>
        <taxon>Bacteria</taxon>
        <taxon>Pseudomonadati</taxon>
        <taxon>Pseudomonadota</taxon>
        <taxon>Gammaproteobacteria</taxon>
        <taxon>Cardiobacteriales</taxon>
        <taxon>Ignatzschineriaceae</taxon>
        <taxon>Ignatzschineria</taxon>
    </lineage>
</organism>
<evidence type="ECO:0000256" key="1">
    <source>
        <dbReference type="SAM" id="SignalP"/>
    </source>
</evidence>
<evidence type="ECO:0000313" key="3">
    <source>
        <dbReference type="Proteomes" id="UP000245020"/>
    </source>
</evidence>
<keyword evidence="3" id="KW-1185">Reference proteome</keyword>
<comment type="caution">
    <text evidence="2">The sequence shown here is derived from an EMBL/GenBank/DDBJ whole genome shotgun (WGS) entry which is preliminary data.</text>
</comment>
<dbReference type="AlphaFoldDB" id="A0A2U2ADV5"/>
<proteinExistence type="predicted"/>
<dbReference type="EMBL" id="QEWQ01000004">
    <property type="protein sequence ID" value="PWD80842.1"/>
    <property type="molecule type" value="Genomic_DNA"/>
</dbReference>
<feature type="signal peptide" evidence="1">
    <location>
        <begin position="1"/>
        <end position="19"/>
    </location>
</feature>
<dbReference type="PROSITE" id="PS51257">
    <property type="entry name" value="PROKAR_LIPOPROTEIN"/>
    <property type="match status" value="1"/>
</dbReference>
<keyword evidence="1" id="KW-0732">Signal</keyword>
<name>A0A2U2ADV5_9GAMM</name>
<gene>
    <name evidence="2" type="ORF">DC083_06970</name>
</gene>
<reference evidence="3" key="1">
    <citation type="submission" date="2018-05" db="EMBL/GenBank/DDBJ databases">
        <title>Ignatzschineria dubaiensis sp. nov., isolated from necrotic foot tissues of dromedaries (Camelus dromedarius) and associated maggots in Dubai, United Arab Emirates.</title>
        <authorList>
            <person name="Tsang C.C."/>
            <person name="Tang J.Y.M."/>
            <person name="Fong J.Y.H."/>
            <person name="Kinne J."/>
            <person name="Lee H.H."/>
            <person name="Joseph M."/>
            <person name="Jose S."/>
            <person name="Schuster R.K."/>
            <person name="Tang Y."/>
            <person name="Sivakumar S."/>
            <person name="Chen J.H.K."/>
            <person name="Teng J.L.L."/>
            <person name="Lau S.K.P."/>
            <person name="Wernery U."/>
            <person name="Woo P.C.Y."/>
        </authorList>
    </citation>
    <scope>NUCLEOTIDE SEQUENCE [LARGE SCALE GENOMIC DNA]</scope>
    <source>
        <strain evidence="3">KCTC 22644</strain>
    </source>
</reference>
<evidence type="ECO:0000313" key="2">
    <source>
        <dbReference type="EMBL" id="PWD80842.1"/>
    </source>
</evidence>
<feature type="chain" id="PRO_5015775665" description="DUF1795 domain-containing protein" evidence="1">
    <location>
        <begin position="20"/>
        <end position="180"/>
    </location>
</feature>
<dbReference type="Proteomes" id="UP000245020">
    <property type="component" value="Unassembled WGS sequence"/>
</dbReference>
<accession>A0A2U2ADV5</accession>
<protein>
    <recommendedName>
        <fullName evidence="4">DUF1795 domain-containing protein</fullName>
    </recommendedName>
</protein>
<dbReference type="OrthoDB" id="7065685at2"/>
<sequence length="180" mass="19891">MKKILPITITALSAMFILASCGESVKTVSPTEGYFTIELNTDYQDVTGMKDFVIAERLPGTDPNNLILLQARKGNIADDLLYSVRLQLPEGIVVTKDEYEDVMNEQMENIPEIKSFKALPVKNDASEVAYAAETTTLDGRPYYEYCLISLEDAITSVCLGTSRDPKAAEKAINSVQFAHQ</sequence>